<dbReference type="STRING" id="1848.SAMN05443637_110123"/>
<dbReference type="InterPro" id="IPR045823">
    <property type="entry name" value="TetR_C_32"/>
</dbReference>
<keyword evidence="5" id="KW-1185">Reference proteome</keyword>
<reference evidence="4 5" key="1">
    <citation type="submission" date="2016-11" db="EMBL/GenBank/DDBJ databases">
        <authorList>
            <person name="Jaros S."/>
            <person name="Januszkiewicz K."/>
            <person name="Wedrychowicz H."/>
        </authorList>
    </citation>
    <scope>NUCLEOTIDE SEQUENCE [LARGE SCALE GENOMIC DNA]</scope>
    <source>
        <strain evidence="4 5">DSM 43832</strain>
    </source>
</reference>
<dbReference type="GO" id="GO:0003700">
    <property type="term" value="F:DNA-binding transcription factor activity"/>
    <property type="evidence" value="ECO:0007669"/>
    <property type="project" value="TreeGrafter"/>
</dbReference>
<dbReference type="OrthoDB" id="4542604at2"/>
<dbReference type="Pfam" id="PF00440">
    <property type="entry name" value="TetR_N"/>
    <property type="match status" value="1"/>
</dbReference>
<evidence type="ECO:0000256" key="2">
    <source>
        <dbReference type="PROSITE-ProRule" id="PRU00335"/>
    </source>
</evidence>
<dbReference type="SUPFAM" id="SSF46689">
    <property type="entry name" value="Homeodomain-like"/>
    <property type="match status" value="1"/>
</dbReference>
<dbReference type="SUPFAM" id="SSF48498">
    <property type="entry name" value="Tetracyclin repressor-like, C-terminal domain"/>
    <property type="match status" value="1"/>
</dbReference>
<dbReference type="RefSeq" id="WP_073457620.1">
    <property type="nucleotide sequence ID" value="NZ_CALGVN010000001.1"/>
</dbReference>
<organism evidence="4 5">
    <name type="scientific">Pseudonocardia thermophila</name>
    <dbReference type="NCBI Taxonomy" id="1848"/>
    <lineage>
        <taxon>Bacteria</taxon>
        <taxon>Bacillati</taxon>
        <taxon>Actinomycetota</taxon>
        <taxon>Actinomycetes</taxon>
        <taxon>Pseudonocardiales</taxon>
        <taxon>Pseudonocardiaceae</taxon>
        <taxon>Pseudonocardia</taxon>
    </lineage>
</organism>
<dbReference type="Pfam" id="PF19344">
    <property type="entry name" value="TetR_C_32"/>
    <property type="match status" value="1"/>
</dbReference>
<proteinExistence type="predicted"/>
<dbReference type="AlphaFoldDB" id="A0A1M6UJW1"/>
<dbReference type="InterPro" id="IPR036271">
    <property type="entry name" value="Tet_transcr_reg_TetR-rel_C_sf"/>
</dbReference>
<dbReference type="InterPro" id="IPR001647">
    <property type="entry name" value="HTH_TetR"/>
</dbReference>
<dbReference type="PRINTS" id="PR00455">
    <property type="entry name" value="HTHTETR"/>
</dbReference>
<feature type="domain" description="HTH tetR-type" evidence="3">
    <location>
        <begin position="17"/>
        <end position="76"/>
    </location>
</feature>
<dbReference type="Gene3D" id="1.10.357.10">
    <property type="entry name" value="Tetracycline Repressor, domain 2"/>
    <property type="match status" value="1"/>
</dbReference>
<dbReference type="Proteomes" id="UP000184363">
    <property type="component" value="Unassembled WGS sequence"/>
</dbReference>
<evidence type="ECO:0000313" key="5">
    <source>
        <dbReference type="Proteomes" id="UP000184363"/>
    </source>
</evidence>
<sequence length="208" mass="22789">MNVPRDRRTSRWDAHRRTRRAQLVDAAIQAIREQGAGVGMDEVAARARTSKTVVYRHFADRAALYVAVCRRVAQVLAERIRTVMQGDGDPRTRTTAAIEAYLEMVEHDRELYRFVVHRPLVDSTPGDPLADLVSMLGDQAAEVIAEELARAGLDPAPAPTWGHALVGLVRGAADHWLAAPAGVTRTELAARITEFAWHGLAGVTEGAR</sequence>
<dbReference type="GO" id="GO:0000976">
    <property type="term" value="F:transcription cis-regulatory region binding"/>
    <property type="evidence" value="ECO:0007669"/>
    <property type="project" value="TreeGrafter"/>
</dbReference>
<accession>A0A1M6UJW1</accession>
<dbReference type="EMBL" id="FRAP01000010">
    <property type="protein sequence ID" value="SHK69467.1"/>
    <property type="molecule type" value="Genomic_DNA"/>
</dbReference>
<keyword evidence="1 2" id="KW-0238">DNA-binding</keyword>
<feature type="DNA-binding region" description="H-T-H motif" evidence="2">
    <location>
        <begin position="39"/>
        <end position="58"/>
    </location>
</feature>
<evidence type="ECO:0000313" key="4">
    <source>
        <dbReference type="EMBL" id="SHK69467.1"/>
    </source>
</evidence>
<dbReference type="InterPro" id="IPR009057">
    <property type="entry name" value="Homeodomain-like_sf"/>
</dbReference>
<evidence type="ECO:0000259" key="3">
    <source>
        <dbReference type="PROSITE" id="PS50977"/>
    </source>
</evidence>
<dbReference type="InterPro" id="IPR050109">
    <property type="entry name" value="HTH-type_TetR-like_transc_reg"/>
</dbReference>
<dbReference type="PROSITE" id="PS50977">
    <property type="entry name" value="HTH_TETR_2"/>
    <property type="match status" value="1"/>
</dbReference>
<dbReference type="PANTHER" id="PTHR30055">
    <property type="entry name" value="HTH-TYPE TRANSCRIPTIONAL REGULATOR RUTR"/>
    <property type="match status" value="1"/>
</dbReference>
<protein>
    <submittedName>
        <fullName evidence="4">Transcriptional regulator, TetR family</fullName>
    </submittedName>
</protein>
<name>A0A1M6UJW1_PSETH</name>
<dbReference type="PANTHER" id="PTHR30055:SF226">
    <property type="entry name" value="HTH-TYPE TRANSCRIPTIONAL REGULATOR PKSA"/>
    <property type="match status" value="1"/>
</dbReference>
<gene>
    <name evidence="4" type="ORF">SAMN05443637_110123</name>
</gene>
<evidence type="ECO:0000256" key="1">
    <source>
        <dbReference type="ARBA" id="ARBA00023125"/>
    </source>
</evidence>